<accession>A0AA36FGQ2</accession>
<evidence type="ECO:0008006" key="3">
    <source>
        <dbReference type="Google" id="ProtNLM"/>
    </source>
</evidence>
<dbReference type="AlphaFoldDB" id="A0AA36FGQ2"/>
<name>A0AA36FGQ2_OCTVU</name>
<gene>
    <name evidence="1" type="ORF">OCTVUL_1B026741</name>
</gene>
<sequence length="130" mass="14458">MSWEAWAPHLKQTQAGYEAASECGIYSLQGDPWYSSNEQLSAKTIKDLREMFSSTCDMSSVEFRETKYFKICVDENIARFKHVTKGGLVVGLGNECIIIAECGTDSSLLSNSVVSVEYVLTQLNNTQISQ</sequence>
<dbReference type="Proteomes" id="UP001162480">
    <property type="component" value="Chromosome 19"/>
</dbReference>
<dbReference type="EMBL" id="OX597832">
    <property type="protein sequence ID" value="CAI9736972.1"/>
    <property type="molecule type" value="Genomic_DNA"/>
</dbReference>
<keyword evidence="2" id="KW-1185">Reference proteome</keyword>
<organism evidence="1 2">
    <name type="scientific">Octopus vulgaris</name>
    <name type="common">Common octopus</name>
    <dbReference type="NCBI Taxonomy" id="6645"/>
    <lineage>
        <taxon>Eukaryota</taxon>
        <taxon>Metazoa</taxon>
        <taxon>Spiralia</taxon>
        <taxon>Lophotrochozoa</taxon>
        <taxon>Mollusca</taxon>
        <taxon>Cephalopoda</taxon>
        <taxon>Coleoidea</taxon>
        <taxon>Octopodiformes</taxon>
        <taxon>Octopoda</taxon>
        <taxon>Incirrata</taxon>
        <taxon>Octopodidae</taxon>
        <taxon>Octopus</taxon>
    </lineage>
</organism>
<dbReference type="Pfam" id="PF00235">
    <property type="entry name" value="Profilin"/>
    <property type="match status" value="1"/>
</dbReference>
<dbReference type="GO" id="GO:0003779">
    <property type="term" value="F:actin binding"/>
    <property type="evidence" value="ECO:0007669"/>
    <property type="project" value="InterPro"/>
</dbReference>
<dbReference type="Gene3D" id="3.30.450.30">
    <property type="entry name" value="Dynein light chain 2a, cytoplasmic"/>
    <property type="match status" value="1"/>
</dbReference>
<reference evidence="1" key="1">
    <citation type="submission" date="2023-08" db="EMBL/GenBank/DDBJ databases">
        <authorList>
            <person name="Alioto T."/>
            <person name="Alioto T."/>
            <person name="Gomez Garrido J."/>
        </authorList>
    </citation>
    <scope>NUCLEOTIDE SEQUENCE</scope>
</reference>
<evidence type="ECO:0000313" key="1">
    <source>
        <dbReference type="EMBL" id="CAI9736972.1"/>
    </source>
</evidence>
<proteinExistence type="predicted"/>
<protein>
    <recommendedName>
        <fullName evidence="3">Profilin</fullName>
    </recommendedName>
</protein>
<dbReference type="InterPro" id="IPR036140">
    <property type="entry name" value="PFN_sf"/>
</dbReference>
<evidence type="ECO:0000313" key="2">
    <source>
        <dbReference type="Proteomes" id="UP001162480"/>
    </source>
</evidence>
<dbReference type="InterPro" id="IPR048278">
    <property type="entry name" value="PFN"/>
</dbReference>
<dbReference type="SUPFAM" id="SSF55770">
    <property type="entry name" value="Profilin (actin-binding protein)"/>
    <property type="match status" value="1"/>
</dbReference>